<evidence type="ECO:0000313" key="2">
    <source>
        <dbReference type="Proteomes" id="UP001149165"/>
    </source>
</evidence>
<accession>A0A9W9EVG1</accession>
<dbReference type="Proteomes" id="UP001149165">
    <property type="component" value="Unassembled WGS sequence"/>
</dbReference>
<dbReference type="EMBL" id="JAPQKH010000007">
    <property type="protein sequence ID" value="KAJ5088758.1"/>
    <property type="molecule type" value="Genomic_DNA"/>
</dbReference>
<reference evidence="1" key="1">
    <citation type="submission" date="2022-11" db="EMBL/GenBank/DDBJ databases">
        <authorList>
            <person name="Petersen C."/>
        </authorList>
    </citation>
    <scope>NUCLEOTIDE SEQUENCE</scope>
    <source>
        <strain evidence="1">IBT 30069</strain>
    </source>
</reference>
<reference evidence="1" key="2">
    <citation type="journal article" date="2023" name="IMA Fungus">
        <title>Comparative genomic study of the Penicillium genus elucidates a diverse pangenome and 15 lateral gene transfer events.</title>
        <authorList>
            <person name="Petersen C."/>
            <person name="Sorensen T."/>
            <person name="Nielsen M.R."/>
            <person name="Sondergaard T.E."/>
            <person name="Sorensen J.L."/>
            <person name="Fitzpatrick D.A."/>
            <person name="Frisvad J.C."/>
            <person name="Nielsen K.L."/>
        </authorList>
    </citation>
    <scope>NUCLEOTIDE SEQUENCE</scope>
    <source>
        <strain evidence="1">IBT 30069</strain>
    </source>
</reference>
<dbReference type="AlphaFoldDB" id="A0A9W9EVG1"/>
<name>A0A9W9EVG1_9EURO</name>
<organism evidence="1 2">
    <name type="scientific">Penicillium angulare</name>
    <dbReference type="NCBI Taxonomy" id="116970"/>
    <lineage>
        <taxon>Eukaryota</taxon>
        <taxon>Fungi</taxon>
        <taxon>Dikarya</taxon>
        <taxon>Ascomycota</taxon>
        <taxon>Pezizomycotina</taxon>
        <taxon>Eurotiomycetes</taxon>
        <taxon>Eurotiomycetidae</taxon>
        <taxon>Eurotiales</taxon>
        <taxon>Aspergillaceae</taxon>
        <taxon>Penicillium</taxon>
    </lineage>
</organism>
<protein>
    <submittedName>
        <fullName evidence="1">Uncharacterized protein</fullName>
    </submittedName>
</protein>
<proteinExistence type="predicted"/>
<comment type="caution">
    <text evidence="1">The sequence shown here is derived from an EMBL/GenBank/DDBJ whole genome shotgun (WGS) entry which is preliminary data.</text>
</comment>
<keyword evidence="2" id="KW-1185">Reference proteome</keyword>
<sequence>MAQAKRLGEEEKKLEAKEAEQKKKDFILAIANAFVSFVGEEAAAAAGMATLARSIAIAGEAANRSCNLRHSLGVGSIVKAERSGTGLKAAAAARGEIKASEICSMGDLFRNNDNTLQDIMGICKSK</sequence>
<evidence type="ECO:0000313" key="1">
    <source>
        <dbReference type="EMBL" id="KAJ5088758.1"/>
    </source>
</evidence>
<gene>
    <name evidence="1" type="ORF">N7456_012374</name>
</gene>